<organism evidence="2 3">
    <name type="scientific">Marinobacterium zhoushanense</name>
    <dbReference type="NCBI Taxonomy" id="1679163"/>
    <lineage>
        <taxon>Bacteria</taxon>
        <taxon>Pseudomonadati</taxon>
        <taxon>Pseudomonadota</taxon>
        <taxon>Gammaproteobacteria</taxon>
        <taxon>Oceanospirillales</taxon>
        <taxon>Oceanospirillaceae</taxon>
        <taxon>Marinobacterium</taxon>
    </lineage>
</organism>
<keyword evidence="3" id="KW-1185">Reference proteome</keyword>
<keyword evidence="1" id="KW-1133">Transmembrane helix</keyword>
<evidence type="ECO:0000256" key="1">
    <source>
        <dbReference type="SAM" id="Phobius"/>
    </source>
</evidence>
<protein>
    <submittedName>
        <fullName evidence="2">Membrane protein</fullName>
    </submittedName>
</protein>
<sequence>MSEQSQSPWYKQTWLWFVLAPLIAVMIYAPVFIYLAISTSDGVVKDDYYKVARGLNIDHSREEMAARLGIHGQLMIDSLTGDIRLQLQSKESLPQDLQLSLIHPSHQKYDQILHLRSVDGRGLYGSNLQAELVGKRYVILEPLNKEWQLRVEIDPPYEQNSFDIGNAS</sequence>
<dbReference type="InterPro" id="IPR008620">
    <property type="entry name" value="FixH"/>
</dbReference>
<proteinExistence type="predicted"/>
<reference evidence="3" key="1">
    <citation type="journal article" date="2019" name="Int. J. Syst. Evol. Microbiol.">
        <title>The Global Catalogue of Microorganisms (GCM) 10K type strain sequencing project: providing services to taxonomists for standard genome sequencing and annotation.</title>
        <authorList>
            <consortium name="The Broad Institute Genomics Platform"/>
            <consortium name="The Broad Institute Genome Sequencing Center for Infectious Disease"/>
            <person name="Wu L."/>
            <person name="Ma J."/>
        </authorList>
    </citation>
    <scope>NUCLEOTIDE SEQUENCE [LARGE SCALE GENOMIC DNA]</scope>
    <source>
        <strain evidence="3">CGMCC 1.15341</strain>
    </source>
</reference>
<name>A0ABQ1K704_9GAMM</name>
<dbReference type="EMBL" id="BMIJ01000003">
    <property type="protein sequence ID" value="GGB90004.1"/>
    <property type="molecule type" value="Genomic_DNA"/>
</dbReference>
<feature type="transmembrane region" description="Helical" evidence="1">
    <location>
        <begin position="14"/>
        <end position="37"/>
    </location>
</feature>
<gene>
    <name evidence="2" type="ORF">GCM10011352_15030</name>
</gene>
<comment type="caution">
    <text evidence="2">The sequence shown here is derived from an EMBL/GenBank/DDBJ whole genome shotgun (WGS) entry which is preliminary data.</text>
</comment>
<keyword evidence="1" id="KW-0812">Transmembrane</keyword>
<dbReference type="Pfam" id="PF05751">
    <property type="entry name" value="FixH"/>
    <property type="match status" value="1"/>
</dbReference>
<dbReference type="Proteomes" id="UP000629025">
    <property type="component" value="Unassembled WGS sequence"/>
</dbReference>
<evidence type="ECO:0000313" key="2">
    <source>
        <dbReference type="EMBL" id="GGB90004.1"/>
    </source>
</evidence>
<dbReference type="RefSeq" id="WP_188746935.1">
    <property type="nucleotide sequence ID" value="NZ_BMIJ01000003.1"/>
</dbReference>
<accession>A0ABQ1K704</accession>
<keyword evidence="1" id="KW-0472">Membrane</keyword>
<evidence type="ECO:0000313" key="3">
    <source>
        <dbReference type="Proteomes" id="UP000629025"/>
    </source>
</evidence>